<dbReference type="RefSeq" id="WP_141998629.1">
    <property type="nucleotide sequence ID" value="NZ_VFML01000001.1"/>
</dbReference>
<feature type="compositionally biased region" description="Polar residues" evidence="1">
    <location>
        <begin position="370"/>
        <end position="380"/>
    </location>
</feature>
<dbReference type="AlphaFoldDB" id="A0A542DJ59"/>
<dbReference type="Proteomes" id="UP000320876">
    <property type="component" value="Unassembled WGS sequence"/>
</dbReference>
<dbReference type="OrthoDB" id="3692636at2"/>
<feature type="compositionally biased region" description="Polar residues" evidence="1">
    <location>
        <begin position="514"/>
        <end position="531"/>
    </location>
</feature>
<dbReference type="SUPFAM" id="SSF140453">
    <property type="entry name" value="EsxAB dimer-like"/>
    <property type="match status" value="1"/>
</dbReference>
<gene>
    <name evidence="2" type="ORF">FB471_2887</name>
</gene>
<reference evidence="2 3" key="1">
    <citation type="submission" date="2019-06" db="EMBL/GenBank/DDBJ databases">
        <title>Sequencing the genomes of 1000 actinobacteria strains.</title>
        <authorList>
            <person name="Klenk H.-P."/>
        </authorList>
    </citation>
    <scope>NUCLEOTIDE SEQUENCE [LARGE SCALE GENOMIC DNA]</scope>
    <source>
        <strain evidence="2 3">DSM 45679</strain>
    </source>
</reference>
<organism evidence="2 3">
    <name type="scientific">Amycolatopsis cihanbeyliensis</name>
    <dbReference type="NCBI Taxonomy" id="1128664"/>
    <lineage>
        <taxon>Bacteria</taxon>
        <taxon>Bacillati</taxon>
        <taxon>Actinomycetota</taxon>
        <taxon>Actinomycetes</taxon>
        <taxon>Pseudonocardiales</taxon>
        <taxon>Pseudonocardiaceae</taxon>
        <taxon>Amycolatopsis</taxon>
    </lineage>
</organism>
<dbReference type="EMBL" id="VFML01000001">
    <property type="protein sequence ID" value="TQJ03137.1"/>
    <property type="molecule type" value="Genomic_DNA"/>
</dbReference>
<accession>A0A542DJ59</accession>
<protein>
    <recommendedName>
        <fullName evidence="4">Type VII secretion system (Wss) protein ESAT-6</fullName>
    </recommendedName>
</protein>
<evidence type="ECO:0008006" key="4">
    <source>
        <dbReference type="Google" id="ProtNLM"/>
    </source>
</evidence>
<evidence type="ECO:0000313" key="3">
    <source>
        <dbReference type="Proteomes" id="UP000320876"/>
    </source>
</evidence>
<evidence type="ECO:0000313" key="2">
    <source>
        <dbReference type="EMBL" id="TQJ03137.1"/>
    </source>
</evidence>
<proteinExistence type="predicted"/>
<name>A0A542DJ59_AMYCI</name>
<feature type="compositionally biased region" description="Basic and acidic residues" evidence="1">
    <location>
        <begin position="616"/>
        <end position="628"/>
    </location>
</feature>
<feature type="region of interest" description="Disordered" evidence="1">
    <location>
        <begin position="302"/>
        <end position="531"/>
    </location>
</feature>
<feature type="region of interest" description="Disordered" evidence="1">
    <location>
        <begin position="215"/>
        <end position="236"/>
    </location>
</feature>
<comment type="caution">
    <text evidence="2">The sequence shown here is derived from an EMBL/GenBank/DDBJ whole genome shotgun (WGS) entry which is preliminary data.</text>
</comment>
<keyword evidence="3" id="KW-1185">Reference proteome</keyword>
<evidence type="ECO:0000256" key="1">
    <source>
        <dbReference type="SAM" id="MobiDB-lite"/>
    </source>
</evidence>
<sequence>MMAVDGRAGDAIIEPLKPPADVHLADTSDAMIDQLAGFRDAMTGPLGELYKRWSGHPCRGRDWNAVQLPYGEGDHERNLLQQLRGFGFGHLWGAGGRAGNLGAAAEAAKQVDERVKQALAAAWSGRAAEAAREKLDELDRALEEYTGYVNGFGEALRRLWSTIRPPLVDLANVPNEGSAKEFVSRHNPDDCPGQNMFVDRLTDAMSWGRHGVGSSRVADNQGVGTGPIAPQDLRNTPGLVDLDTGYDSKWADMFCREMDEFAQGYANAMGQYRGAIEAAYNAAQQGLRAFADVLNVPTDPFGPLQLGTEATAGQDTTVRPPPGGAGDSGPRRPQAAEPTGPEAVSRPTGPAPAERSQPEPEPSDPETDRTTPPGTDQPGSVTIRDGEREITLTVPRADGTLRLTIEDGSGQPREYALDFGDERPEPATPTGRSEPEPEPRPPAEPQPRPEPAEFGPQRRTATPDGVDVAEPEQVHRPGPDGRITIADGPVTITAERQEGPGGPTTVTLDDGTGDPTTYTLEGEAGQQQTTTPQAFTGMEAIATGMSSGEQPPAAADSPLSGAGVDAGIVPPRSGQPGGAGLGTAPGGVTPTAETTEDMPAAGMGTVGGGIGAGASAHERAQGAYRTEDDLFEVGTDGNRISGTLDTGEDPAADTRSAGRWSTD</sequence>
<feature type="region of interest" description="Disordered" evidence="1">
    <location>
        <begin position="544"/>
        <end position="663"/>
    </location>
</feature>
<dbReference type="InterPro" id="IPR036689">
    <property type="entry name" value="ESAT-6-like_sf"/>
</dbReference>
<feature type="compositionally biased region" description="Gly residues" evidence="1">
    <location>
        <begin position="575"/>
        <end position="585"/>
    </location>
</feature>